<gene>
    <name evidence="1" type="ORF">WYH_00680</name>
</gene>
<dbReference type="KEGG" id="aay:WYH_00680"/>
<accession>A0A0F7KRI7</accession>
<name>A0A0F7KRI7_9SPHN</name>
<dbReference type="EMBL" id="CP011452">
    <property type="protein sequence ID" value="AKH41736.1"/>
    <property type="molecule type" value="Genomic_DNA"/>
</dbReference>
<protein>
    <submittedName>
        <fullName evidence="1">Uncharacterized protein</fullName>
    </submittedName>
</protein>
<evidence type="ECO:0000313" key="1">
    <source>
        <dbReference type="EMBL" id="AKH41736.1"/>
    </source>
</evidence>
<dbReference type="STRING" id="1267766.WYH_00680"/>
<dbReference type="AlphaFoldDB" id="A0A0F7KRI7"/>
<organism evidence="1 2">
    <name type="scientific">Croceibacterium atlanticum</name>
    <dbReference type="NCBI Taxonomy" id="1267766"/>
    <lineage>
        <taxon>Bacteria</taxon>
        <taxon>Pseudomonadati</taxon>
        <taxon>Pseudomonadota</taxon>
        <taxon>Alphaproteobacteria</taxon>
        <taxon>Sphingomonadales</taxon>
        <taxon>Erythrobacteraceae</taxon>
        <taxon>Croceibacterium</taxon>
    </lineage>
</organism>
<keyword evidence="2" id="KW-1185">Reference proteome</keyword>
<dbReference type="PATRIC" id="fig|1267766.3.peg.686"/>
<sequence>MEALDGPPVKLRTSVTEEFPKTILSFNQSPDIAFDRSINAYRGCEHLPDSYVAITSTS</sequence>
<reference evidence="1" key="1">
    <citation type="submission" date="2015-05" db="EMBL/GenBank/DDBJ databases">
        <title>The complete genome of Altererythrobacter atlanticus strain 26DY36.</title>
        <authorList>
            <person name="Wu Y.-H."/>
            <person name="Cheng H."/>
            <person name="Wu X.-W."/>
        </authorList>
    </citation>
    <scope>NUCLEOTIDE SEQUENCE [LARGE SCALE GENOMIC DNA]</scope>
    <source>
        <strain evidence="1">26DY36</strain>
    </source>
</reference>
<dbReference type="Proteomes" id="UP000034392">
    <property type="component" value="Chromosome"/>
</dbReference>
<evidence type="ECO:0000313" key="2">
    <source>
        <dbReference type="Proteomes" id="UP000034392"/>
    </source>
</evidence>
<proteinExistence type="predicted"/>